<protein>
    <recommendedName>
        <fullName evidence="3">Insulin-like domain-containing protein</fullName>
    </recommendedName>
</protein>
<comment type="similarity">
    <text evidence="1 2">Belongs to the insulin family.</text>
</comment>
<comment type="caution">
    <text evidence="4">The sequence shown here is derived from an EMBL/GenBank/DDBJ whole genome shotgun (WGS) entry which is preliminary data.</text>
</comment>
<evidence type="ECO:0000313" key="5">
    <source>
        <dbReference type="Proteomes" id="UP000748531"/>
    </source>
</evidence>
<dbReference type="AlphaFoldDB" id="A0A8J4THH4"/>
<dbReference type="InterPro" id="IPR022353">
    <property type="entry name" value="Insulin_CS"/>
</dbReference>
<evidence type="ECO:0000256" key="1">
    <source>
        <dbReference type="ARBA" id="ARBA00009034"/>
    </source>
</evidence>
<dbReference type="Gene3D" id="1.10.100.10">
    <property type="entry name" value="Insulin-like"/>
    <property type="match status" value="1"/>
</dbReference>
<proteinExistence type="inferred from homology"/>
<dbReference type="GO" id="GO:0005576">
    <property type="term" value="C:extracellular region"/>
    <property type="evidence" value="ECO:0007669"/>
    <property type="project" value="UniProtKB-SubCell"/>
</dbReference>
<reference evidence="4" key="1">
    <citation type="submission" date="2019-05" db="EMBL/GenBank/DDBJ databases">
        <title>Annotation for the trematode Paragonimus heterotremus.</title>
        <authorList>
            <person name="Choi Y.-J."/>
        </authorList>
    </citation>
    <scope>NUCLEOTIDE SEQUENCE</scope>
    <source>
        <strain evidence="4">LC</strain>
    </source>
</reference>
<dbReference type="SMART" id="SM00078">
    <property type="entry name" value="IlGF"/>
    <property type="match status" value="1"/>
</dbReference>
<dbReference type="OrthoDB" id="6228922at2759"/>
<sequence length="146" mass="16641">MYMFKSSTSKLRLTTSECFKLGVSVIILFILPIGMANTKLSPAATGNNGRLIVDENEYDPPIKLCGPRLAEKVKERCGKRGIYAPNEPYRRFNNVHTVYQVLLRSVRRQTGGLCDYYKMYEPENVVTQCCCLGCTRWYLEQLCNPA</sequence>
<feature type="domain" description="Insulin-like" evidence="3">
    <location>
        <begin position="62"/>
        <end position="143"/>
    </location>
</feature>
<dbReference type="EMBL" id="LUCH01000522">
    <property type="protein sequence ID" value="KAF5404929.1"/>
    <property type="molecule type" value="Genomic_DNA"/>
</dbReference>
<dbReference type="GO" id="GO:0005179">
    <property type="term" value="F:hormone activity"/>
    <property type="evidence" value="ECO:0007669"/>
    <property type="project" value="InterPro"/>
</dbReference>
<keyword evidence="5" id="KW-1185">Reference proteome</keyword>
<evidence type="ECO:0000313" key="4">
    <source>
        <dbReference type="EMBL" id="KAF5404929.1"/>
    </source>
</evidence>
<keyword evidence="2" id="KW-0964">Secreted</keyword>
<accession>A0A8J4THH4</accession>
<dbReference type="Proteomes" id="UP000748531">
    <property type="component" value="Unassembled WGS sequence"/>
</dbReference>
<evidence type="ECO:0000259" key="3">
    <source>
        <dbReference type="SMART" id="SM00078"/>
    </source>
</evidence>
<evidence type="ECO:0000256" key="2">
    <source>
        <dbReference type="RuleBase" id="RU000406"/>
    </source>
</evidence>
<dbReference type="Pfam" id="PF00049">
    <property type="entry name" value="Insulin"/>
    <property type="match status" value="1"/>
</dbReference>
<comment type="subcellular location">
    <subcellularLocation>
        <location evidence="2">Secreted</location>
    </subcellularLocation>
</comment>
<dbReference type="InterPro" id="IPR016179">
    <property type="entry name" value="Insulin-like"/>
</dbReference>
<organism evidence="4 5">
    <name type="scientific">Paragonimus heterotremus</name>
    <dbReference type="NCBI Taxonomy" id="100268"/>
    <lineage>
        <taxon>Eukaryota</taxon>
        <taxon>Metazoa</taxon>
        <taxon>Spiralia</taxon>
        <taxon>Lophotrochozoa</taxon>
        <taxon>Platyhelminthes</taxon>
        <taxon>Trematoda</taxon>
        <taxon>Digenea</taxon>
        <taxon>Plagiorchiida</taxon>
        <taxon>Troglotremata</taxon>
        <taxon>Troglotrematidae</taxon>
        <taxon>Paragonimus</taxon>
    </lineage>
</organism>
<gene>
    <name evidence="4" type="ORF">PHET_01533</name>
</gene>
<dbReference type="SUPFAM" id="SSF56994">
    <property type="entry name" value="Insulin-like"/>
    <property type="match status" value="1"/>
</dbReference>
<name>A0A8J4THH4_9TREM</name>
<dbReference type="InterPro" id="IPR036438">
    <property type="entry name" value="Insulin-like_sf"/>
</dbReference>
<dbReference type="PROSITE" id="PS00262">
    <property type="entry name" value="INSULIN"/>
    <property type="match status" value="1"/>
</dbReference>